<gene>
    <name evidence="11" type="ORF">AB675_11402</name>
</gene>
<dbReference type="STRING" id="1664694.A0A0N0NM34"/>
<dbReference type="GeneID" id="28732126"/>
<dbReference type="CDD" id="cd12232">
    <property type="entry name" value="RRM3_U2AF65"/>
    <property type="match status" value="1"/>
</dbReference>
<dbReference type="RefSeq" id="XP_017999851.1">
    <property type="nucleotide sequence ID" value="XM_018140246.1"/>
</dbReference>
<dbReference type="EMBL" id="LFJN01000013">
    <property type="protein sequence ID" value="KPI39888.1"/>
    <property type="molecule type" value="Genomic_DNA"/>
</dbReference>
<evidence type="ECO:0000259" key="10">
    <source>
        <dbReference type="PROSITE" id="PS50102"/>
    </source>
</evidence>
<keyword evidence="3" id="KW-0677">Repeat</keyword>
<dbReference type="InterPro" id="IPR035979">
    <property type="entry name" value="RBD_domain_sf"/>
</dbReference>
<evidence type="ECO:0000256" key="2">
    <source>
        <dbReference type="ARBA" id="ARBA00022664"/>
    </source>
</evidence>
<evidence type="ECO:0000256" key="4">
    <source>
        <dbReference type="ARBA" id="ARBA00022884"/>
    </source>
</evidence>
<dbReference type="Pfam" id="PF00076">
    <property type="entry name" value="RRM_1"/>
    <property type="match status" value="2"/>
</dbReference>
<dbReference type="VEuPathDB" id="FungiDB:AB675_11402"/>
<dbReference type="GO" id="GO:0006397">
    <property type="term" value="P:mRNA processing"/>
    <property type="evidence" value="ECO:0007669"/>
    <property type="project" value="UniProtKB-KW"/>
</dbReference>
<name>A0A0N0NM34_9EURO</name>
<evidence type="ECO:0000256" key="3">
    <source>
        <dbReference type="ARBA" id="ARBA00022737"/>
    </source>
</evidence>
<dbReference type="SUPFAM" id="SSF54928">
    <property type="entry name" value="RNA-binding domain, RBD"/>
    <property type="match status" value="2"/>
</dbReference>
<dbReference type="PANTHER" id="PTHR23139">
    <property type="entry name" value="RNA-BINDING PROTEIN"/>
    <property type="match status" value="1"/>
</dbReference>
<evidence type="ECO:0000313" key="12">
    <source>
        <dbReference type="Proteomes" id="UP000038010"/>
    </source>
</evidence>
<dbReference type="GO" id="GO:0005634">
    <property type="term" value="C:nucleus"/>
    <property type="evidence" value="ECO:0007669"/>
    <property type="project" value="UniProtKB-SubCell"/>
</dbReference>
<dbReference type="SMART" id="SM00361">
    <property type="entry name" value="RRM_1"/>
    <property type="match status" value="1"/>
</dbReference>
<evidence type="ECO:0000256" key="7">
    <source>
        <dbReference type="PROSITE-ProRule" id="PRU00176"/>
    </source>
</evidence>
<dbReference type="InterPro" id="IPR006529">
    <property type="entry name" value="U2AF_lg"/>
</dbReference>
<dbReference type="FunFam" id="3.30.70.330:FF:000097">
    <property type="entry name" value="U2 snRNP auxiliary factor large subunit"/>
    <property type="match status" value="1"/>
</dbReference>
<dbReference type="PROSITE" id="PS50102">
    <property type="entry name" value="RRM"/>
    <property type="match status" value="3"/>
</dbReference>
<keyword evidence="2 8" id="KW-0507">mRNA processing</keyword>
<feature type="domain" description="RRM" evidence="10">
    <location>
        <begin position="466"/>
        <end position="557"/>
    </location>
</feature>
<evidence type="ECO:0000256" key="8">
    <source>
        <dbReference type="RuleBase" id="RU364135"/>
    </source>
</evidence>
<evidence type="ECO:0000256" key="1">
    <source>
        <dbReference type="ARBA" id="ARBA00004123"/>
    </source>
</evidence>
<comment type="caution">
    <text evidence="11">The sequence shown here is derived from an EMBL/GenBank/DDBJ whole genome shotgun (WGS) entry which is preliminary data.</text>
</comment>
<comment type="function">
    <text evidence="8">Necessary for the splicing of pre-mRNA.</text>
</comment>
<dbReference type="OrthoDB" id="10266058at2759"/>
<feature type="compositionally biased region" description="Basic and acidic residues" evidence="9">
    <location>
        <begin position="67"/>
        <end position="78"/>
    </location>
</feature>
<dbReference type="GO" id="GO:0003723">
    <property type="term" value="F:RNA binding"/>
    <property type="evidence" value="ECO:0007669"/>
    <property type="project" value="UniProtKB-UniRule"/>
</dbReference>
<feature type="region of interest" description="Disordered" evidence="9">
    <location>
        <begin position="1"/>
        <end position="163"/>
    </location>
</feature>
<keyword evidence="6 8" id="KW-0539">Nucleus</keyword>
<evidence type="ECO:0000256" key="5">
    <source>
        <dbReference type="ARBA" id="ARBA00023187"/>
    </source>
</evidence>
<dbReference type="GO" id="GO:0008380">
    <property type="term" value="P:RNA splicing"/>
    <property type="evidence" value="ECO:0007669"/>
    <property type="project" value="UniProtKB-KW"/>
</dbReference>
<dbReference type="CDD" id="cd12231">
    <property type="entry name" value="RRM2_U2AF65"/>
    <property type="match status" value="1"/>
</dbReference>
<comment type="subcellular location">
    <subcellularLocation>
        <location evidence="1 8">Nucleus</location>
    </subcellularLocation>
</comment>
<protein>
    <recommendedName>
        <fullName evidence="8">Splicing factor U2AF subunit</fullName>
    </recommendedName>
    <alternativeName>
        <fullName evidence="8">U2 snRNP auxiliary factor large subunit</fullName>
    </alternativeName>
</protein>
<evidence type="ECO:0000313" key="11">
    <source>
        <dbReference type="EMBL" id="KPI39888.1"/>
    </source>
</evidence>
<dbReference type="InterPro" id="IPR012677">
    <property type="entry name" value="Nucleotide-bd_a/b_plait_sf"/>
</dbReference>
<dbReference type="Gene3D" id="3.30.70.330">
    <property type="match status" value="3"/>
</dbReference>
<feature type="compositionally biased region" description="Basic and acidic residues" evidence="9">
    <location>
        <begin position="1"/>
        <end position="43"/>
    </location>
</feature>
<dbReference type="SMART" id="SM00360">
    <property type="entry name" value="RRM"/>
    <property type="match status" value="3"/>
</dbReference>
<dbReference type="AlphaFoldDB" id="A0A0N0NM34"/>
<sequence>MNGDNYSRDLGRPREHYGSRHDRDDRRDRGGDRDRDRRGDRERRRSRSPHHRQRRDYDQQDSYSSSREYRAREREDRYGGSGGGGDRRQDRDWNRDRGQRRRDDDRRPPRRGEREDLFDNRRGGPGGGRRDDNRRGGGDEFAEQARGGRSPPPKKREPTPDLTDVVSILDRKRRLTQWDIKPPGYENVTSEQAKMSGMFPLPGAPRQQQMDPSKLQAFITQPQGAAVTQALKPSTSRQSKRLFVYNIAPNTSDSDIVEFFNLQLNGLNVIPVNDPCISANMPEDHSFALVEFKAASDATVALAMNGITMPQHVAAVNGSGETPPGLEIKRPKDYIVPAAEDDQYTPGDMSTEVPDSANKICISNIPGYLLDDQVIELLTSFGELRAFTMVKDNGTGESRGIAFTEYKDPSMTTLAIEGLNDMELGETKLKVQRASIGFTQASGLEMGVNAMSMFAGTQSNELDGGRVLQLLNMVTPEELIDNDDYEEICEDVQEECSKYGTIVELKIPRPSGGSKQNAGVGKIYIKFEKPEHAKTALEKLAGRKFADRTVVTTYFDEASFDVNAW</sequence>
<dbReference type="Proteomes" id="UP000038010">
    <property type="component" value="Unassembled WGS sequence"/>
</dbReference>
<keyword evidence="5 8" id="KW-0508">mRNA splicing</keyword>
<evidence type="ECO:0000256" key="9">
    <source>
        <dbReference type="SAM" id="MobiDB-lite"/>
    </source>
</evidence>
<dbReference type="InterPro" id="IPR003954">
    <property type="entry name" value="RRM_euk-type"/>
</dbReference>
<feature type="compositionally biased region" description="Basic and acidic residues" evidence="9">
    <location>
        <begin position="85"/>
        <end position="138"/>
    </location>
</feature>
<dbReference type="InterPro" id="IPR000504">
    <property type="entry name" value="RRM_dom"/>
</dbReference>
<feature type="domain" description="RRM" evidence="10">
    <location>
        <begin position="358"/>
        <end position="436"/>
    </location>
</feature>
<evidence type="ECO:0000256" key="6">
    <source>
        <dbReference type="ARBA" id="ARBA00023242"/>
    </source>
</evidence>
<feature type="domain" description="RRM" evidence="10">
    <location>
        <begin position="240"/>
        <end position="321"/>
    </location>
</feature>
<keyword evidence="4 7" id="KW-0694">RNA-binding</keyword>
<proteinExistence type="inferred from homology"/>
<dbReference type="NCBIfam" id="TIGR01642">
    <property type="entry name" value="U2AF_lg"/>
    <property type="match status" value="1"/>
</dbReference>
<feature type="compositionally biased region" description="Basic residues" evidence="9">
    <location>
        <begin position="44"/>
        <end position="54"/>
    </location>
</feature>
<accession>A0A0N0NM34</accession>
<comment type="similarity">
    <text evidence="8">Belongs to the splicing factor SR family.</text>
</comment>
<keyword evidence="12" id="KW-1185">Reference proteome</keyword>
<reference evidence="11 12" key="1">
    <citation type="submission" date="2015-06" db="EMBL/GenBank/DDBJ databases">
        <title>Draft genome of the ant-associated black yeast Phialophora attae CBS 131958.</title>
        <authorList>
            <person name="Moreno L.F."/>
            <person name="Stielow B.J."/>
            <person name="de Hoog S."/>
            <person name="Vicente V.A."/>
            <person name="Weiss V.A."/>
            <person name="de Vries M."/>
            <person name="Cruz L.M."/>
            <person name="Souza E.M."/>
        </authorList>
    </citation>
    <scope>NUCLEOTIDE SEQUENCE [LARGE SCALE GENOMIC DNA]</scope>
    <source>
        <strain evidence="11 12">CBS 131958</strain>
    </source>
</reference>
<organism evidence="11 12">
    <name type="scientific">Cyphellophora attinorum</name>
    <dbReference type="NCBI Taxonomy" id="1664694"/>
    <lineage>
        <taxon>Eukaryota</taxon>
        <taxon>Fungi</taxon>
        <taxon>Dikarya</taxon>
        <taxon>Ascomycota</taxon>
        <taxon>Pezizomycotina</taxon>
        <taxon>Eurotiomycetes</taxon>
        <taxon>Chaetothyriomycetidae</taxon>
        <taxon>Chaetothyriales</taxon>
        <taxon>Cyphellophoraceae</taxon>
        <taxon>Cyphellophora</taxon>
    </lineage>
</organism>